<keyword evidence="5 7" id="KW-0119">Carbohydrate metabolism</keyword>
<keyword evidence="2 7" id="KW-0963">Cytoplasm</keyword>
<feature type="active site" description="Proton donor" evidence="8">
    <location>
        <position position="10"/>
    </location>
</feature>
<feature type="binding site" evidence="10">
    <location>
        <position position="90"/>
    </location>
    <ligand>
        <name>Zn(2+)</name>
        <dbReference type="ChEBI" id="CHEBI:29105"/>
    </ligand>
</feature>
<name>A0A537LUK4_9BACT</name>
<evidence type="ECO:0000313" key="11">
    <source>
        <dbReference type="EMBL" id="TMJ11683.1"/>
    </source>
</evidence>
<feature type="site" description="Contributes to substrate recognition" evidence="9">
    <location>
        <position position="101"/>
    </location>
</feature>
<dbReference type="NCBIfam" id="TIGR01656">
    <property type="entry name" value="Histidinol-ppas"/>
    <property type="match status" value="1"/>
</dbReference>
<evidence type="ECO:0000256" key="1">
    <source>
        <dbReference type="ARBA" id="ARBA00004496"/>
    </source>
</evidence>
<evidence type="ECO:0000256" key="8">
    <source>
        <dbReference type="PIRSR" id="PIRSR004682-1"/>
    </source>
</evidence>
<dbReference type="GO" id="GO:0016791">
    <property type="term" value="F:phosphatase activity"/>
    <property type="evidence" value="ECO:0007669"/>
    <property type="project" value="InterPro"/>
</dbReference>
<dbReference type="Gene3D" id="3.40.50.1000">
    <property type="entry name" value="HAD superfamily/HAD-like"/>
    <property type="match status" value="1"/>
</dbReference>
<evidence type="ECO:0000256" key="7">
    <source>
        <dbReference type="PIRNR" id="PIRNR004682"/>
    </source>
</evidence>
<dbReference type="GO" id="GO:0005975">
    <property type="term" value="P:carbohydrate metabolic process"/>
    <property type="evidence" value="ECO:0007669"/>
    <property type="project" value="InterPro"/>
</dbReference>
<gene>
    <name evidence="11" type="ORF">E6G98_04500</name>
</gene>
<reference evidence="11 12" key="1">
    <citation type="journal article" date="2019" name="Nat. Microbiol.">
        <title>Mediterranean grassland soil C-N compound turnover is dependent on rainfall and depth, and is mediated by genomically divergent microorganisms.</title>
        <authorList>
            <person name="Diamond S."/>
            <person name="Andeer P.F."/>
            <person name="Li Z."/>
            <person name="Crits-Christoph A."/>
            <person name="Burstein D."/>
            <person name="Anantharaman K."/>
            <person name="Lane K.R."/>
            <person name="Thomas B.C."/>
            <person name="Pan C."/>
            <person name="Northen T.R."/>
            <person name="Banfield J.F."/>
        </authorList>
    </citation>
    <scope>NUCLEOTIDE SEQUENCE [LARGE SCALE GENOMIC DNA]</scope>
    <source>
        <strain evidence="11">NP_1</strain>
    </source>
</reference>
<comment type="similarity">
    <text evidence="7">Belongs to the gmhB family.</text>
</comment>
<proteinExistence type="inferred from homology"/>
<dbReference type="InterPro" id="IPR006549">
    <property type="entry name" value="HAD-SF_hydro_IIIA"/>
</dbReference>
<feature type="active site" description="Nucleophile" evidence="8">
    <location>
        <position position="8"/>
    </location>
</feature>
<dbReference type="PANTHER" id="PTHR42891">
    <property type="entry name" value="D-GLYCERO-BETA-D-MANNO-HEPTOSE-1,7-BISPHOSPHATE 7-PHOSPHATASE"/>
    <property type="match status" value="1"/>
</dbReference>
<keyword evidence="3 10" id="KW-0479">Metal-binding</keyword>
<accession>A0A537LUK4</accession>
<dbReference type="CDD" id="cd07503">
    <property type="entry name" value="HAD_HisB-N"/>
    <property type="match status" value="1"/>
</dbReference>
<evidence type="ECO:0000256" key="9">
    <source>
        <dbReference type="PIRSR" id="PIRSR004682-3"/>
    </source>
</evidence>
<dbReference type="GO" id="GO:0046872">
    <property type="term" value="F:metal ion binding"/>
    <property type="evidence" value="ECO:0007669"/>
    <property type="project" value="UniProtKB-KW"/>
</dbReference>
<feature type="site" description="Stabilizes the phosphoryl group" evidence="9">
    <location>
        <position position="56"/>
    </location>
</feature>
<sequence length="177" mass="19966">MRRAVFLDRDGVLNRALIRDGRPYSPSGLREVEILSGVPEACQRLRRDGFLLVVVTNQPEVARGHLTRQTVEEIHGLLRSRIPLDDVRVCYHDDLDGCDCRKPRPGMLLAAARDLNIDLSRSFVVGDRWRDIEAGRRAGCRTILIDHGYLELRASGMDFKTCSLPSAVEWILSATSR</sequence>
<dbReference type="NCBIfam" id="TIGR01662">
    <property type="entry name" value="HAD-SF-IIIA"/>
    <property type="match status" value="1"/>
</dbReference>
<dbReference type="InterPro" id="IPR006543">
    <property type="entry name" value="Histidinol-phos"/>
</dbReference>
<evidence type="ECO:0000256" key="5">
    <source>
        <dbReference type="ARBA" id="ARBA00023277"/>
    </source>
</evidence>
<dbReference type="GO" id="GO:0005737">
    <property type="term" value="C:cytoplasm"/>
    <property type="evidence" value="ECO:0007669"/>
    <property type="project" value="UniProtKB-SubCell"/>
</dbReference>
<keyword evidence="4 7" id="KW-0378">Hydrolase</keyword>
<evidence type="ECO:0000256" key="10">
    <source>
        <dbReference type="PIRSR" id="PIRSR004682-4"/>
    </source>
</evidence>
<feature type="binding site" evidence="10">
    <location>
        <position position="98"/>
    </location>
    <ligand>
        <name>Zn(2+)</name>
        <dbReference type="ChEBI" id="CHEBI:29105"/>
    </ligand>
</feature>
<evidence type="ECO:0000256" key="6">
    <source>
        <dbReference type="ARBA" id="ARBA00031828"/>
    </source>
</evidence>
<comment type="cofactor">
    <cofactor evidence="10">
        <name>Mg(2+)</name>
        <dbReference type="ChEBI" id="CHEBI:18420"/>
    </cofactor>
</comment>
<keyword evidence="10" id="KW-0460">Magnesium</keyword>
<evidence type="ECO:0000256" key="4">
    <source>
        <dbReference type="ARBA" id="ARBA00022801"/>
    </source>
</evidence>
<dbReference type="InterPro" id="IPR036412">
    <property type="entry name" value="HAD-like_sf"/>
</dbReference>
<dbReference type="PIRSF" id="PIRSF004682">
    <property type="entry name" value="GmhB"/>
    <property type="match status" value="1"/>
</dbReference>
<keyword evidence="10" id="KW-0862">Zinc</keyword>
<feature type="binding site" evidence="10">
    <location>
        <position position="92"/>
    </location>
    <ligand>
        <name>Zn(2+)</name>
        <dbReference type="ChEBI" id="CHEBI:29105"/>
    </ligand>
</feature>
<comment type="cofactor">
    <cofactor evidence="10">
        <name>Zn(2+)</name>
        <dbReference type="ChEBI" id="CHEBI:29105"/>
    </cofactor>
</comment>
<dbReference type="SUPFAM" id="SSF56784">
    <property type="entry name" value="HAD-like"/>
    <property type="match status" value="1"/>
</dbReference>
<feature type="binding site" evidence="10">
    <location>
        <position position="100"/>
    </location>
    <ligand>
        <name>Zn(2+)</name>
        <dbReference type="ChEBI" id="CHEBI:29105"/>
    </ligand>
</feature>
<evidence type="ECO:0000313" key="12">
    <source>
        <dbReference type="Proteomes" id="UP000315217"/>
    </source>
</evidence>
<dbReference type="AlphaFoldDB" id="A0A537LUK4"/>
<dbReference type="EMBL" id="VBAI01000052">
    <property type="protein sequence ID" value="TMJ11683.1"/>
    <property type="molecule type" value="Genomic_DNA"/>
</dbReference>
<dbReference type="InterPro" id="IPR004446">
    <property type="entry name" value="Heptose_bisP_phosphatase"/>
</dbReference>
<dbReference type="EC" id="3.1.3.-" evidence="7"/>
<feature type="binding site" evidence="10">
    <location>
        <position position="8"/>
    </location>
    <ligand>
        <name>Mg(2+)</name>
        <dbReference type="ChEBI" id="CHEBI:18420"/>
    </ligand>
</feature>
<dbReference type="PANTHER" id="PTHR42891:SF1">
    <property type="entry name" value="D-GLYCERO-BETA-D-MANNO-HEPTOSE-1,7-BISPHOSPHATE 7-PHOSPHATASE"/>
    <property type="match status" value="1"/>
</dbReference>
<dbReference type="InterPro" id="IPR023214">
    <property type="entry name" value="HAD_sf"/>
</dbReference>
<feature type="binding site" evidence="10">
    <location>
        <position position="10"/>
    </location>
    <ligand>
        <name>Mg(2+)</name>
        <dbReference type="ChEBI" id="CHEBI:18420"/>
    </ligand>
</feature>
<feature type="binding site" evidence="10">
    <location>
        <position position="127"/>
    </location>
    <ligand>
        <name>Mg(2+)</name>
        <dbReference type="ChEBI" id="CHEBI:18420"/>
    </ligand>
</feature>
<feature type="site" description="Stabilizes the phosphoryl group" evidence="9">
    <location>
        <position position="102"/>
    </location>
</feature>
<comment type="caution">
    <text evidence="11">The sequence shown here is derived from an EMBL/GenBank/DDBJ whole genome shotgun (WGS) entry which is preliminary data.</text>
</comment>
<dbReference type="Pfam" id="PF13242">
    <property type="entry name" value="Hydrolase_like"/>
    <property type="match status" value="1"/>
</dbReference>
<dbReference type="Proteomes" id="UP000315217">
    <property type="component" value="Unassembled WGS sequence"/>
</dbReference>
<evidence type="ECO:0000256" key="3">
    <source>
        <dbReference type="ARBA" id="ARBA00022723"/>
    </source>
</evidence>
<organism evidence="11 12">
    <name type="scientific">Candidatus Segetimicrobium genomatis</name>
    <dbReference type="NCBI Taxonomy" id="2569760"/>
    <lineage>
        <taxon>Bacteria</taxon>
        <taxon>Bacillati</taxon>
        <taxon>Candidatus Sysuimicrobiota</taxon>
        <taxon>Candidatus Sysuimicrobiia</taxon>
        <taxon>Candidatus Sysuimicrobiales</taxon>
        <taxon>Candidatus Segetimicrobiaceae</taxon>
        <taxon>Candidatus Segetimicrobium</taxon>
    </lineage>
</organism>
<comment type="subcellular location">
    <subcellularLocation>
        <location evidence="1 7">Cytoplasm</location>
    </subcellularLocation>
</comment>
<protein>
    <recommendedName>
        <fullName evidence="6 7">D,D-heptose 1,7-bisphosphate phosphatase</fullName>
        <ecNumber evidence="7">3.1.3.-</ecNumber>
    </recommendedName>
</protein>
<evidence type="ECO:0000256" key="2">
    <source>
        <dbReference type="ARBA" id="ARBA00022490"/>
    </source>
</evidence>